<sequence length="225" mass="22201">MGTPTHHPSGPTRRTRHLPLAAAAVTLLALAATGCGTGASPASTSPPSAGTTAPASVSASATPAPPSATSGPAEPAPSATGSPAAPSARTPAAAGTRCTVTELRMRLGAADHGAGNVYYPLRFTNTGGRTCTLDGFPGVSLIRGDGSVIGRPADRQGPAGTVVRLAPGRTAEADLHSLNEGIKSGGCWRKPTFLKVYPPGSTASMTLATSSPVVCGDTFDVGAVH</sequence>
<gene>
    <name evidence="4" type="ORF">K7862_17040</name>
</gene>
<dbReference type="InterPro" id="IPR025326">
    <property type="entry name" value="DUF4232"/>
</dbReference>
<feature type="signal peptide" evidence="2">
    <location>
        <begin position="1"/>
        <end position="31"/>
    </location>
</feature>
<comment type="caution">
    <text evidence="4">The sequence shown here is derived from an EMBL/GenBank/DDBJ whole genome shotgun (WGS) entry which is preliminary data.</text>
</comment>
<evidence type="ECO:0000256" key="2">
    <source>
        <dbReference type="SAM" id="SignalP"/>
    </source>
</evidence>
<accession>A0ABS7Q826</accession>
<keyword evidence="2" id="KW-0732">Signal</keyword>
<protein>
    <submittedName>
        <fullName evidence="4">DUF4232 domain-containing protein</fullName>
    </submittedName>
</protein>
<proteinExistence type="predicted"/>
<keyword evidence="5" id="KW-1185">Reference proteome</keyword>
<dbReference type="EMBL" id="JAINZZ010000019">
    <property type="protein sequence ID" value="MBY8879324.1"/>
    <property type="molecule type" value="Genomic_DNA"/>
</dbReference>
<dbReference type="Proteomes" id="UP000778578">
    <property type="component" value="Unassembled WGS sequence"/>
</dbReference>
<organism evidence="4 5">
    <name type="scientific">Actinacidiphila acidipaludis</name>
    <dbReference type="NCBI Taxonomy" id="2873382"/>
    <lineage>
        <taxon>Bacteria</taxon>
        <taxon>Bacillati</taxon>
        <taxon>Actinomycetota</taxon>
        <taxon>Actinomycetes</taxon>
        <taxon>Kitasatosporales</taxon>
        <taxon>Streptomycetaceae</taxon>
        <taxon>Actinacidiphila</taxon>
    </lineage>
</organism>
<name>A0ABS7Q826_9ACTN</name>
<evidence type="ECO:0000259" key="3">
    <source>
        <dbReference type="Pfam" id="PF14016"/>
    </source>
</evidence>
<feature type="chain" id="PRO_5046465745" evidence="2">
    <location>
        <begin position="32"/>
        <end position="225"/>
    </location>
</feature>
<feature type="region of interest" description="Disordered" evidence="1">
    <location>
        <begin position="37"/>
        <end position="96"/>
    </location>
</feature>
<dbReference type="Pfam" id="PF14016">
    <property type="entry name" value="DUF4232"/>
    <property type="match status" value="1"/>
</dbReference>
<evidence type="ECO:0000313" key="5">
    <source>
        <dbReference type="Proteomes" id="UP000778578"/>
    </source>
</evidence>
<feature type="domain" description="DUF4232" evidence="3">
    <location>
        <begin position="98"/>
        <end position="224"/>
    </location>
</feature>
<dbReference type="RefSeq" id="WP_222963463.1">
    <property type="nucleotide sequence ID" value="NZ_JAINZZ010000019.1"/>
</dbReference>
<reference evidence="4 5" key="1">
    <citation type="submission" date="2021-08" db="EMBL/GenBank/DDBJ databases">
        <title>WGS of actinomycetes from Thailand.</title>
        <authorList>
            <person name="Thawai C."/>
        </authorList>
    </citation>
    <scope>NUCLEOTIDE SEQUENCE [LARGE SCALE GENOMIC DNA]</scope>
    <source>
        <strain evidence="4 5">PLK6-54</strain>
    </source>
</reference>
<evidence type="ECO:0000313" key="4">
    <source>
        <dbReference type="EMBL" id="MBY8879324.1"/>
    </source>
</evidence>
<evidence type="ECO:0000256" key="1">
    <source>
        <dbReference type="SAM" id="MobiDB-lite"/>
    </source>
</evidence>